<keyword evidence="4" id="KW-1185">Reference proteome</keyword>
<reference evidence="2 4" key="2">
    <citation type="submission" date="2017-12" db="EMBL/GenBank/DDBJ databases">
        <title>Comparative Functional Genomics of Dry Heat Resistant strains isolated from the Viking Spacecraft.</title>
        <authorList>
            <person name="Seuylemezian A."/>
            <person name="Cooper K."/>
            <person name="Vaishampayan P."/>
        </authorList>
    </citation>
    <scope>NUCLEOTIDE SEQUENCE [LARGE SCALE GENOMIC DNA]</scope>
    <source>
        <strain evidence="2 4">ATCC 29669</strain>
    </source>
</reference>
<protein>
    <submittedName>
        <fullName evidence="1">Uncharacterized protein</fullName>
    </submittedName>
</protein>
<organism evidence="1 3">
    <name type="scientific">Bacillus canaveralius</name>
    <dbReference type="NCBI Taxonomy" id="1403243"/>
    <lineage>
        <taxon>Bacteria</taxon>
        <taxon>Bacillati</taxon>
        <taxon>Bacillota</taxon>
        <taxon>Bacilli</taxon>
        <taxon>Bacillales</taxon>
        <taxon>Bacillaceae</taxon>
        <taxon>Bacillus</taxon>
    </lineage>
</organism>
<reference evidence="1 3" key="1">
    <citation type="submission" date="2017-11" db="EMBL/GenBank/DDBJ databases">
        <title>Comparitive Functional Genomics of Dry Heat Resistant strains isolated from the Viking Spacecraft.</title>
        <authorList>
            <person name="Seuylemezian A."/>
            <person name="Cooper K."/>
            <person name="Vaishampayan P."/>
        </authorList>
    </citation>
    <scope>NUCLEOTIDE SEQUENCE [LARGE SCALE GENOMIC DNA]</scope>
    <source>
        <strain evidence="1 3">M4.6</strain>
    </source>
</reference>
<dbReference type="Proteomes" id="UP000234951">
    <property type="component" value="Unassembled WGS sequence"/>
</dbReference>
<evidence type="ECO:0000313" key="1">
    <source>
        <dbReference type="EMBL" id="PLR84676.1"/>
    </source>
</evidence>
<dbReference type="EMBL" id="PGVA01000012">
    <property type="protein sequence ID" value="PLR84676.1"/>
    <property type="molecule type" value="Genomic_DNA"/>
</dbReference>
<name>A0A2N5GPP0_9BACI</name>
<evidence type="ECO:0000313" key="3">
    <source>
        <dbReference type="Proteomes" id="UP000234951"/>
    </source>
</evidence>
<evidence type="ECO:0000313" key="2">
    <source>
        <dbReference type="EMBL" id="PLS00828.1"/>
    </source>
</evidence>
<proteinExistence type="predicted"/>
<dbReference type="EMBL" id="PGVD01000003">
    <property type="protein sequence ID" value="PLS00828.1"/>
    <property type="molecule type" value="Genomic_DNA"/>
</dbReference>
<sequence length="129" mass="15370">MIHSLLRNEVYLHFECPRDWKIEHAIEVEQKSLTTFQVQVQGLKQNNRRKVIADAAFNRNGYLHLIEVDNSRDMKDNRKKVDMYREILPSIQDGVPILFFFTTTEDRKRKLGSWLKGIRHQVKTFAEIK</sequence>
<dbReference type="AlphaFoldDB" id="A0A2N5GPP0"/>
<evidence type="ECO:0000313" key="4">
    <source>
        <dbReference type="Proteomes" id="UP000235114"/>
    </source>
</evidence>
<accession>A0A2N5GPP0</accession>
<dbReference type="Proteomes" id="UP000235114">
    <property type="component" value="Unassembled WGS sequence"/>
</dbReference>
<gene>
    <name evidence="1" type="ORF">CU635_06285</name>
    <name evidence="2" type="ORF">CVD25_01175</name>
</gene>
<comment type="caution">
    <text evidence="1">The sequence shown here is derived from an EMBL/GenBank/DDBJ whole genome shotgun (WGS) entry which is preliminary data.</text>
</comment>